<evidence type="ECO:0000256" key="1">
    <source>
        <dbReference type="SAM" id="MobiDB-lite"/>
    </source>
</evidence>
<accession>A0AAV4TDY5</accession>
<dbReference type="EMBL" id="BPLR01010811">
    <property type="protein sequence ID" value="GIY42183.1"/>
    <property type="molecule type" value="Genomic_DNA"/>
</dbReference>
<gene>
    <name evidence="2" type="primary">AVEN_1894_1</name>
    <name evidence="2" type="ORF">CEXT_306311</name>
</gene>
<evidence type="ECO:0008006" key="4">
    <source>
        <dbReference type="Google" id="ProtNLM"/>
    </source>
</evidence>
<dbReference type="InterPro" id="IPR011992">
    <property type="entry name" value="EF-hand-dom_pair"/>
</dbReference>
<dbReference type="Proteomes" id="UP001054945">
    <property type="component" value="Unassembled WGS sequence"/>
</dbReference>
<organism evidence="2 3">
    <name type="scientific">Caerostris extrusa</name>
    <name type="common">Bark spider</name>
    <name type="synonym">Caerostris bankana</name>
    <dbReference type="NCBI Taxonomy" id="172846"/>
    <lineage>
        <taxon>Eukaryota</taxon>
        <taxon>Metazoa</taxon>
        <taxon>Ecdysozoa</taxon>
        <taxon>Arthropoda</taxon>
        <taxon>Chelicerata</taxon>
        <taxon>Arachnida</taxon>
        <taxon>Araneae</taxon>
        <taxon>Araneomorphae</taxon>
        <taxon>Entelegynae</taxon>
        <taxon>Araneoidea</taxon>
        <taxon>Araneidae</taxon>
        <taxon>Caerostris</taxon>
    </lineage>
</organism>
<evidence type="ECO:0000313" key="3">
    <source>
        <dbReference type="Proteomes" id="UP001054945"/>
    </source>
</evidence>
<protein>
    <recommendedName>
        <fullName evidence="4">Site-specific DNA endonuclease</fullName>
    </recommendedName>
</protein>
<reference evidence="2 3" key="1">
    <citation type="submission" date="2021-06" db="EMBL/GenBank/DDBJ databases">
        <title>Caerostris extrusa draft genome.</title>
        <authorList>
            <person name="Kono N."/>
            <person name="Arakawa K."/>
        </authorList>
    </citation>
    <scope>NUCLEOTIDE SEQUENCE [LARGE SCALE GENOMIC DNA]</scope>
</reference>
<evidence type="ECO:0000313" key="2">
    <source>
        <dbReference type="EMBL" id="GIY42183.1"/>
    </source>
</evidence>
<dbReference type="SUPFAM" id="SSF47473">
    <property type="entry name" value="EF-hand"/>
    <property type="match status" value="1"/>
</dbReference>
<sequence>MVTTSAIRCSFHTCIQLTLIRRPAKNATGDLNKDTNATSSTSSLPNFHCCTQKRKGVSTPCTRRAFKWPSTKTSVKKDTETSKETSQRYEYRKVSPTIGHQRTLQRHFSRHSKDFAGVFRPCPPSEVSSLTVQKVTYTREHYLVDNSEEKLKKRRKRKPMNKKMNTEEIIASDFRLYFSYYAKRGGRLYSGTVISKCNSNYWLKRTGVVSSEKDLTTAEASFSEVARRKLVLNIYDYMQFLTSLAKKKKTCFIDLVKRLKSVGISDDYEWKPSFTSEIAKASIPTGYSCLQCQKQKPEQTQKPSRGKRPKIPHSSTTTVRVQA</sequence>
<comment type="caution">
    <text evidence="2">The sequence shown here is derived from an EMBL/GenBank/DDBJ whole genome shotgun (WGS) entry which is preliminary data.</text>
</comment>
<proteinExistence type="predicted"/>
<feature type="compositionally biased region" description="Polar residues" evidence="1">
    <location>
        <begin position="313"/>
        <end position="323"/>
    </location>
</feature>
<dbReference type="AlphaFoldDB" id="A0AAV4TDY5"/>
<feature type="compositionally biased region" description="Polar residues" evidence="1">
    <location>
        <begin position="294"/>
        <end position="303"/>
    </location>
</feature>
<keyword evidence="3" id="KW-1185">Reference proteome</keyword>
<feature type="region of interest" description="Disordered" evidence="1">
    <location>
        <begin position="294"/>
        <end position="323"/>
    </location>
</feature>
<name>A0AAV4TDY5_CAEEX</name>